<keyword evidence="15" id="KW-1185">Reference proteome</keyword>
<dbReference type="PROSITE" id="PS51371">
    <property type="entry name" value="CBS"/>
    <property type="match status" value="2"/>
</dbReference>
<evidence type="ECO:0000259" key="13">
    <source>
        <dbReference type="PROSITE" id="PS51371"/>
    </source>
</evidence>
<dbReference type="InterPro" id="IPR051280">
    <property type="entry name" value="Cl-channel/antiporter"/>
</dbReference>
<keyword evidence="5 11" id="KW-1133">Transmembrane helix</keyword>
<evidence type="ECO:0000256" key="11">
    <source>
        <dbReference type="RuleBase" id="RU361221"/>
    </source>
</evidence>
<dbReference type="Pfam" id="PF00571">
    <property type="entry name" value="CBS"/>
    <property type="match status" value="2"/>
</dbReference>
<evidence type="ECO:0000256" key="9">
    <source>
        <dbReference type="ARBA" id="ARBA00023214"/>
    </source>
</evidence>
<proteinExistence type="inferred from homology"/>
<keyword evidence="2 11" id="KW-0813">Transport</keyword>
<evidence type="ECO:0000256" key="2">
    <source>
        <dbReference type="ARBA" id="ARBA00022448"/>
    </source>
</evidence>
<dbReference type="InterPro" id="IPR001807">
    <property type="entry name" value="ClC"/>
</dbReference>
<keyword evidence="6 11" id="KW-0406">Ion transport</keyword>
<feature type="region of interest" description="Disordered" evidence="12">
    <location>
        <begin position="506"/>
        <end position="525"/>
    </location>
</feature>
<dbReference type="EMBL" id="JATAAI010000055">
    <property type="protein sequence ID" value="KAK1732971.1"/>
    <property type="molecule type" value="Genomic_DNA"/>
</dbReference>
<dbReference type="AlphaFoldDB" id="A0AAD9D3W1"/>
<evidence type="ECO:0000313" key="14">
    <source>
        <dbReference type="EMBL" id="KAK1732971.1"/>
    </source>
</evidence>
<dbReference type="SMART" id="SM00116">
    <property type="entry name" value="CBS"/>
    <property type="match status" value="2"/>
</dbReference>
<comment type="similarity">
    <text evidence="11">Belongs to the chloride channel (TC 2.A.49) family.</text>
</comment>
<sequence length="525" mass="57942">MEEGSSFWSTSLTWRCFLSACVTVISMYAIMSKVLGNGSGFHVSNMAVFNGIDTNSSSNLALGDSDHPEFYLWEYGMFMLVGSFGGIIGGLFCSANRSLALLRRRLSFNIVQKGIEVFVIAAVTATLIWVLPSFFSRCGDIEPRRLGHTYYKQFTCEEGEYNELATLLLNPLGAKGITLLFTEDDPDAFSMSTCIIAGMTHLVILCVAFGMSISAGIFIPLLFIGACLGRALALICNIFFDEAWNIDPRTYAIIGAAATLGGVVRVLISLTAIVTHTTSLSFFMTPVMLTTLVAQNVGNWVSDRPGIYDVILQLRGVPFLEEECPVVGRNANIRARNVMRKNVVTVCAEMLVKDLVGILRSNNDPDFPVVDKQDGSLVGKISRIDLLALLSQQKVLVSMGEDEVVLSYSELDEARPDPRNLPTGDEIGEHLSHDDELKYVYIAPYMQIAPMSIQGHGSAERAYEIFRSLGLRSILVVDKHSRPVGIITRHELALLEEIGENEHKVKQKKRSTLLYSQPHKDTQFE</sequence>
<dbReference type="Gene3D" id="1.10.3080.10">
    <property type="entry name" value="Clc chloride channel"/>
    <property type="match status" value="1"/>
</dbReference>
<dbReference type="InterPro" id="IPR000644">
    <property type="entry name" value="CBS_dom"/>
</dbReference>
<feature type="transmembrane region" description="Helical" evidence="11">
    <location>
        <begin position="217"/>
        <end position="240"/>
    </location>
</feature>
<dbReference type="GO" id="GO:0016020">
    <property type="term" value="C:membrane"/>
    <property type="evidence" value="ECO:0007669"/>
    <property type="project" value="UniProtKB-SubCell"/>
</dbReference>
<protein>
    <recommendedName>
        <fullName evidence="11">Chloride channel protein</fullName>
    </recommendedName>
</protein>
<gene>
    <name evidence="14" type="ORF">QTG54_016302</name>
</gene>
<dbReference type="InterPro" id="IPR014743">
    <property type="entry name" value="Cl-channel_core"/>
</dbReference>
<feature type="domain" description="CBS" evidence="13">
    <location>
        <begin position="446"/>
        <end position="505"/>
    </location>
</feature>
<feature type="transmembrane region" description="Helical" evidence="11">
    <location>
        <begin position="188"/>
        <end position="210"/>
    </location>
</feature>
<evidence type="ECO:0000256" key="4">
    <source>
        <dbReference type="ARBA" id="ARBA00022737"/>
    </source>
</evidence>
<dbReference type="PANTHER" id="PTHR11689">
    <property type="entry name" value="CHLORIDE CHANNEL PROTEIN CLC FAMILY MEMBER"/>
    <property type="match status" value="1"/>
</dbReference>
<feature type="transmembrane region" description="Helical" evidence="11">
    <location>
        <begin position="252"/>
        <end position="274"/>
    </location>
</feature>
<evidence type="ECO:0000256" key="10">
    <source>
        <dbReference type="PROSITE-ProRule" id="PRU00703"/>
    </source>
</evidence>
<feature type="transmembrane region" description="Helical" evidence="11">
    <location>
        <begin position="12"/>
        <end position="31"/>
    </location>
</feature>
<keyword evidence="8 11" id="KW-0472">Membrane</keyword>
<accession>A0AAD9D3W1</accession>
<evidence type="ECO:0000256" key="7">
    <source>
        <dbReference type="ARBA" id="ARBA00023122"/>
    </source>
</evidence>
<dbReference type="PANTHER" id="PTHR11689:SF161">
    <property type="entry name" value="CHLORIDE CHANNEL PROTEIN"/>
    <property type="match status" value="1"/>
</dbReference>
<evidence type="ECO:0000256" key="3">
    <source>
        <dbReference type="ARBA" id="ARBA00022692"/>
    </source>
</evidence>
<keyword evidence="7 10" id="KW-0129">CBS domain</keyword>
<feature type="domain" description="CBS" evidence="13">
    <location>
        <begin position="339"/>
        <end position="396"/>
    </location>
</feature>
<keyword evidence="9 11" id="KW-0868">Chloride</keyword>
<dbReference type="SUPFAM" id="SSF81340">
    <property type="entry name" value="Clc chloride channel"/>
    <property type="match status" value="1"/>
</dbReference>
<comment type="caution">
    <text evidence="11">Lacks conserved residue(s) required for the propagation of feature annotation.</text>
</comment>
<evidence type="ECO:0000256" key="12">
    <source>
        <dbReference type="SAM" id="MobiDB-lite"/>
    </source>
</evidence>
<evidence type="ECO:0000256" key="6">
    <source>
        <dbReference type="ARBA" id="ARBA00023065"/>
    </source>
</evidence>
<evidence type="ECO:0000256" key="5">
    <source>
        <dbReference type="ARBA" id="ARBA00022989"/>
    </source>
</evidence>
<organism evidence="14 15">
    <name type="scientific">Skeletonema marinoi</name>
    <dbReference type="NCBI Taxonomy" id="267567"/>
    <lineage>
        <taxon>Eukaryota</taxon>
        <taxon>Sar</taxon>
        <taxon>Stramenopiles</taxon>
        <taxon>Ochrophyta</taxon>
        <taxon>Bacillariophyta</taxon>
        <taxon>Coscinodiscophyceae</taxon>
        <taxon>Thalassiosirophycidae</taxon>
        <taxon>Thalassiosirales</taxon>
        <taxon>Skeletonemataceae</taxon>
        <taxon>Skeletonema</taxon>
        <taxon>Skeletonema marinoi-dohrnii complex</taxon>
    </lineage>
</organism>
<dbReference type="PRINTS" id="PR00762">
    <property type="entry name" value="CLCHANNEL"/>
</dbReference>
<dbReference type="Proteomes" id="UP001224775">
    <property type="component" value="Unassembled WGS sequence"/>
</dbReference>
<dbReference type="SUPFAM" id="SSF54631">
    <property type="entry name" value="CBS-domain pair"/>
    <property type="match status" value="1"/>
</dbReference>
<comment type="caution">
    <text evidence="14">The sequence shown here is derived from an EMBL/GenBank/DDBJ whole genome shotgun (WGS) entry which is preliminary data.</text>
</comment>
<reference evidence="14" key="1">
    <citation type="submission" date="2023-06" db="EMBL/GenBank/DDBJ databases">
        <title>Survivors Of The Sea: Transcriptome response of Skeletonema marinoi to long-term dormancy.</title>
        <authorList>
            <person name="Pinder M.I.M."/>
            <person name="Kourtchenko O."/>
            <person name="Robertson E.K."/>
            <person name="Larsson T."/>
            <person name="Maumus F."/>
            <person name="Osuna-Cruz C.M."/>
            <person name="Vancaester E."/>
            <person name="Stenow R."/>
            <person name="Vandepoele K."/>
            <person name="Ploug H."/>
            <person name="Bruchert V."/>
            <person name="Godhe A."/>
            <person name="Topel M."/>
        </authorList>
    </citation>
    <scope>NUCLEOTIDE SEQUENCE</scope>
    <source>
        <strain evidence="14">R05AC</strain>
    </source>
</reference>
<dbReference type="InterPro" id="IPR046342">
    <property type="entry name" value="CBS_dom_sf"/>
</dbReference>
<feature type="transmembrane region" description="Helical" evidence="11">
    <location>
        <begin position="70"/>
        <end position="93"/>
    </location>
</feature>
<dbReference type="Gene3D" id="3.10.580.10">
    <property type="entry name" value="CBS-domain"/>
    <property type="match status" value="2"/>
</dbReference>
<evidence type="ECO:0000256" key="1">
    <source>
        <dbReference type="ARBA" id="ARBA00004141"/>
    </source>
</evidence>
<keyword evidence="3 11" id="KW-0812">Transmembrane</keyword>
<evidence type="ECO:0000313" key="15">
    <source>
        <dbReference type="Proteomes" id="UP001224775"/>
    </source>
</evidence>
<keyword evidence="4" id="KW-0677">Repeat</keyword>
<dbReference type="Pfam" id="PF00654">
    <property type="entry name" value="Voltage_CLC"/>
    <property type="match status" value="1"/>
</dbReference>
<feature type="transmembrane region" description="Helical" evidence="11">
    <location>
        <begin position="114"/>
        <end position="135"/>
    </location>
</feature>
<comment type="subcellular location">
    <subcellularLocation>
        <location evidence="1 11">Membrane</location>
        <topology evidence="1 11">Multi-pass membrane protein</topology>
    </subcellularLocation>
</comment>
<name>A0AAD9D3W1_9STRA</name>
<dbReference type="GO" id="GO:0005254">
    <property type="term" value="F:chloride channel activity"/>
    <property type="evidence" value="ECO:0007669"/>
    <property type="project" value="UniProtKB-UniRule"/>
</dbReference>
<evidence type="ECO:0000256" key="8">
    <source>
        <dbReference type="ARBA" id="ARBA00023136"/>
    </source>
</evidence>